<dbReference type="GO" id="GO:0003677">
    <property type="term" value="F:DNA binding"/>
    <property type="evidence" value="ECO:0007669"/>
    <property type="project" value="UniProtKB-KW"/>
</dbReference>
<evidence type="ECO:0000256" key="1">
    <source>
        <dbReference type="ARBA" id="ARBA00023125"/>
    </source>
</evidence>
<dbReference type="GeneID" id="63880859"/>
<accession>A0A6N2W1V2</accession>
<evidence type="ECO:0000313" key="2">
    <source>
        <dbReference type="EMBL" id="VYT35963.1"/>
    </source>
</evidence>
<protein>
    <recommendedName>
        <fullName evidence="3">Integrase SAM-like N-terminal domain-containing protein</fullName>
    </recommendedName>
</protein>
<name>A0A6N2W1V2_CLOIN</name>
<gene>
    <name evidence="2" type="ORF">CILFYP12_02830</name>
</gene>
<keyword evidence="1" id="KW-0238">DNA-binding</keyword>
<dbReference type="RefSeq" id="WP_002608735.1">
    <property type="nucleotide sequence ID" value="NZ_BAAACC010000016.1"/>
</dbReference>
<organism evidence="2">
    <name type="scientific">Clostridium innocuum</name>
    <dbReference type="NCBI Taxonomy" id="1522"/>
    <lineage>
        <taxon>Bacteria</taxon>
        <taxon>Bacillati</taxon>
        <taxon>Bacillota</taxon>
        <taxon>Clostridia</taxon>
        <taxon>Eubacteriales</taxon>
        <taxon>Clostridiaceae</taxon>
        <taxon>Clostridium</taxon>
    </lineage>
</organism>
<proteinExistence type="predicted"/>
<evidence type="ECO:0008006" key="3">
    <source>
        <dbReference type="Google" id="ProtNLM"/>
    </source>
</evidence>
<dbReference type="AlphaFoldDB" id="A0A6N2W1V2"/>
<dbReference type="InterPro" id="IPR010998">
    <property type="entry name" value="Integrase_recombinase_N"/>
</dbReference>
<dbReference type="Gene3D" id="1.10.150.130">
    <property type="match status" value="1"/>
</dbReference>
<reference evidence="2" key="1">
    <citation type="submission" date="2019-11" db="EMBL/GenBank/DDBJ databases">
        <authorList>
            <person name="Feng L."/>
        </authorList>
    </citation>
    <scope>NUCLEOTIDE SEQUENCE</scope>
    <source>
        <strain evidence="2">CinnocuumLFYP12</strain>
    </source>
</reference>
<dbReference type="EMBL" id="CACRTE010000031">
    <property type="protein sequence ID" value="VYT35963.1"/>
    <property type="molecule type" value="Genomic_DNA"/>
</dbReference>
<sequence>MLNEITNNNYFHTYYKHWITVYKEGAIRDFTMKKYIMALKWIEQLAPNLKLCEVKSYLPAIAKRLCS</sequence>